<dbReference type="PANTHER" id="PTHR14226">
    <property type="entry name" value="NEUROPATHY TARGET ESTERASE/SWISS CHEESE D.MELANOGASTER"/>
    <property type="match status" value="1"/>
</dbReference>
<dbReference type="InterPro" id="IPR002641">
    <property type="entry name" value="PNPLA_dom"/>
</dbReference>
<dbReference type="Proteomes" id="UP000474718">
    <property type="component" value="Unassembled WGS sequence"/>
</dbReference>
<protein>
    <submittedName>
        <fullName evidence="6">Patatin family protein</fullName>
    </submittedName>
    <submittedName>
        <fullName evidence="7">Predicted phospholipase, patatin/cPLA2 family</fullName>
    </submittedName>
</protein>
<organism evidence="7 8">
    <name type="scientific">Bittarella massiliensis</name>
    <name type="common">ex Durand et al. 2017</name>
    <dbReference type="NCBI Taxonomy" id="1720313"/>
    <lineage>
        <taxon>Bacteria</taxon>
        <taxon>Bacillati</taxon>
        <taxon>Bacillota</taxon>
        <taxon>Clostridia</taxon>
        <taxon>Eubacteriales</taxon>
        <taxon>Oscillospiraceae</taxon>
        <taxon>Bittarella (ex Durand et al. 2017)</taxon>
    </lineage>
</organism>
<dbReference type="PANTHER" id="PTHR14226:SF25">
    <property type="entry name" value="PHOSPHOESTERASE"/>
    <property type="match status" value="1"/>
</dbReference>
<dbReference type="InterPro" id="IPR045943">
    <property type="entry name" value="DUF6363"/>
</dbReference>
<dbReference type="InterPro" id="IPR050301">
    <property type="entry name" value="NTE"/>
</dbReference>
<dbReference type="Gene3D" id="3.40.1090.10">
    <property type="entry name" value="Cytosolic phospholipase A2 catalytic domain"/>
    <property type="match status" value="2"/>
</dbReference>
<dbReference type="Pfam" id="PF01734">
    <property type="entry name" value="Patatin"/>
    <property type="match status" value="1"/>
</dbReference>
<evidence type="ECO:0000313" key="6">
    <source>
        <dbReference type="EMBL" id="MZL69988.1"/>
    </source>
</evidence>
<evidence type="ECO:0000256" key="3">
    <source>
        <dbReference type="ARBA" id="ARBA00023098"/>
    </source>
</evidence>
<evidence type="ECO:0000313" key="7">
    <source>
        <dbReference type="EMBL" id="SHF99955.1"/>
    </source>
</evidence>
<reference evidence="7" key="1">
    <citation type="submission" date="2016-11" db="EMBL/GenBank/DDBJ databases">
        <authorList>
            <person name="Varghese N."/>
            <person name="Submissions S."/>
        </authorList>
    </citation>
    <scope>NUCLEOTIDE SEQUENCE</scope>
    <source>
        <strain evidence="7">DSM 4029</strain>
    </source>
</reference>
<dbReference type="Pfam" id="PF19890">
    <property type="entry name" value="DUF6363"/>
    <property type="match status" value="1"/>
</dbReference>
<name>A0AAQ1RVK3_9FIRM</name>
<accession>A0AAQ1RVK3</accession>
<dbReference type="Proteomes" id="UP000184089">
    <property type="component" value="Unassembled WGS sequence"/>
</dbReference>
<dbReference type="EMBL" id="FQVY01000002">
    <property type="protein sequence ID" value="SHF99955.1"/>
    <property type="molecule type" value="Genomic_DNA"/>
</dbReference>
<feature type="active site" description="Nucleophile" evidence="4">
    <location>
        <position position="38"/>
    </location>
</feature>
<keyword evidence="1 4" id="KW-0378">Hydrolase</keyword>
<dbReference type="CDD" id="cd07208">
    <property type="entry name" value="Pat_hypo_Ecoli_yjju_like"/>
    <property type="match status" value="1"/>
</dbReference>
<evidence type="ECO:0000256" key="1">
    <source>
        <dbReference type="ARBA" id="ARBA00022801"/>
    </source>
</evidence>
<feature type="short sequence motif" description="GXGXXG" evidence="4">
    <location>
        <begin position="9"/>
        <end position="14"/>
    </location>
</feature>
<dbReference type="GO" id="GO:0016042">
    <property type="term" value="P:lipid catabolic process"/>
    <property type="evidence" value="ECO:0007669"/>
    <property type="project" value="UniProtKB-UniRule"/>
</dbReference>
<evidence type="ECO:0000256" key="4">
    <source>
        <dbReference type="PROSITE-ProRule" id="PRU01161"/>
    </source>
</evidence>
<evidence type="ECO:0000259" key="5">
    <source>
        <dbReference type="PROSITE" id="PS51635"/>
    </source>
</evidence>
<proteinExistence type="predicted"/>
<keyword evidence="2 4" id="KW-0442">Lipid degradation</keyword>
<dbReference type="AlphaFoldDB" id="A0AAQ1RVK3"/>
<evidence type="ECO:0000256" key="2">
    <source>
        <dbReference type="ARBA" id="ARBA00022963"/>
    </source>
</evidence>
<dbReference type="SUPFAM" id="SSF52151">
    <property type="entry name" value="FabD/lysophospholipase-like"/>
    <property type="match status" value="1"/>
</dbReference>
<feature type="active site" description="Proton acceptor" evidence="4">
    <location>
        <position position="157"/>
    </location>
</feature>
<feature type="short sequence motif" description="DGA/G" evidence="4">
    <location>
        <begin position="157"/>
        <end position="159"/>
    </location>
</feature>
<reference evidence="8" key="2">
    <citation type="submission" date="2016-11" db="EMBL/GenBank/DDBJ databases">
        <authorList>
            <person name="Jaros S."/>
            <person name="Januszkiewicz K."/>
            <person name="Wedrychowicz H."/>
        </authorList>
    </citation>
    <scope>NUCLEOTIDE SEQUENCE [LARGE SCALE GENOMIC DNA]</scope>
    <source>
        <strain evidence="8">DSM 4029</strain>
    </source>
</reference>
<comment type="caution">
    <text evidence="7">The sequence shown here is derived from an EMBL/GenBank/DDBJ whole genome shotgun (WGS) entry which is preliminary data.</text>
</comment>
<keyword evidence="9" id="KW-1185">Reference proteome</keyword>
<dbReference type="InterPro" id="IPR016035">
    <property type="entry name" value="Acyl_Trfase/lysoPLipase"/>
</dbReference>
<reference evidence="6 9" key="3">
    <citation type="journal article" date="2019" name="Nat. Med.">
        <title>A library of human gut bacterial isolates paired with longitudinal multiomics data enables mechanistic microbiome research.</title>
        <authorList>
            <person name="Poyet M."/>
            <person name="Groussin M."/>
            <person name="Gibbons S.M."/>
            <person name="Avila-Pacheco J."/>
            <person name="Jiang X."/>
            <person name="Kearney S.M."/>
            <person name="Perrotta A.R."/>
            <person name="Berdy B."/>
            <person name="Zhao S."/>
            <person name="Lieberman T.D."/>
            <person name="Swanson P.K."/>
            <person name="Smith M."/>
            <person name="Roesemann S."/>
            <person name="Alexander J.E."/>
            <person name="Rich S.A."/>
            <person name="Livny J."/>
            <person name="Vlamakis H."/>
            <person name="Clish C."/>
            <person name="Bullock K."/>
            <person name="Deik A."/>
            <person name="Scott J."/>
            <person name="Pierce K.A."/>
            <person name="Xavier R.J."/>
            <person name="Alm E.J."/>
        </authorList>
    </citation>
    <scope>NUCLEOTIDE SEQUENCE [LARGE SCALE GENOMIC DNA]</scope>
    <source>
        <strain evidence="6 9">BIOML-A2</strain>
    </source>
</reference>
<dbReference type="EMBL" id="WWVX01000006">
    <property type="protein sequence ID" value="MZL69988.1"/>
    <property type="molecule type" value="Genomic_DNA"/>
</dbReference>
<dbReference type="RefSeq" id="WP_044992918.1">
    <property type="nucleotide sequence ID" value="NZ_FQVY01000002.1"/>
</dbReference>
<feature type="short sequence motif" description="GXSXG" evidence="4">
    <location>
        <begin position="36"/>
        <end position="40"/>
    </location>
</feature>
<dbReference type="InterPro" id="IPR037483">
    <property type="entry name" value="YjjU-like"/>
</dbReference>
<evidence type="ECO:0000313" key="8">
    <source>
        <dbReference type="Proteomes" id="UP000184089"/>
    </source>
</evidence>
<keyword evidence="3 4" id="KW-0443">Lipid metabolism</keyword>
<feature type="domain" description="PNPLA" evidence="5">
    <location>
        <begin position="5"/>
        <end position="170"/>
    </location>
</feature>
<evidence type="ECO:0000313" key="9">
    <source>
        <dbReference type="Proteomes" id="UP000474718"/>
    </source>
</evidence>
<gene>
    <name evidence="6" type="ORF">GT747_09510</name>
    <name evidence="7" type="ORF">SAMN05444424_1097</name>
</gene>
<dbReference type="GO" id="GO:0016787">
    <property type="term" value="F:hydrolase activity"/>
    <property type="evidence" value="ECO:0007669"/>
    <property type="project" value="UniProtKB-UniRule"/>
</dbReference>
<sequence>MKTALVLEGGGIRGTYTAGVLDVFLEEGIAFPYVIGSSAGACNACSYLSGQKGRQYTINTKYLDKRYAGFWQLMKNGSFMNMDYLFHTLPTELVPFDFDAFDQNHTTFYATATNCYTGMTEYFEKEGMDRFLTPVRASSSLPLMTPMVVWKKAAYLDGGLTDPIPFQRALEDGNDRVVAVLTRPQDYVKKKPDSFHAIKSVYKEFPQFVAAVKERPQVYNGQTAALAQLEGQGKAFVLRPSESIQMGRVRAKPEQVEALYQLGQKDARDNLPALKQFLLRGDEESEEVTR</sequence>
<dbReference type="PROSITE" id="PS51635">
    <property type="entry name" value="PNPLA"/>
    <property type="match status" value="1"/>
</dbReference>